<dbReference type="PANTHER" id="PTHR43353">
    <property type="entry name" value="SUCCINATE-SEMIALDEHYDE DEHYDROGENASE, MITOCHONDRIAL"/>
    <property type="match status" value="1"/>
</dbReference>
<dbReference type="Gene3D" id="3.40.605.10">
    <property type="entry name" value="Aldehyde Dehydrogenase, Chain A, domain 1"/>
    <property type="match status" value="1"/>
</dbReference>
<name>A0A9W5YL99_9EURO</name>
<comment type="caution">
    <text evidence="3">The sequence shown here is derived from an EMBL/GenBank/DDBJ whole genome shotgun (WGS) entry which is preliminary data.</text>
</comment>
<evidence type="ECO:0000256" key="1">
    <source>
        <dbReference type="ARBA" id="ARBA00023002"/>
    </source>
</evidence>
<dbReference type="Proteomes" id="UP001143548">
    <property type="component" value="Unassembled WGS sequence"/>
</dbReference>
<dbReference type="InterPro" id="IPR015590">
    <property type="entry name" value="Aldehyde_DH_dom"/>
</dbReference>
<sequence length="100" mass="10585">MYDVPSHGCEDVGHLICLQKLSEGGWMTSSLPRAWRVAELLEVGMTGINTRIVSDPVAPFGGIKESGFGREGGKDGVEEFQVTKTITLGGLGVPVTPLTV</sequence>
<dbReference type="Pfam" id="PF00171">
    <property type="entry name" value="Aldedh"/>
    <property type="match status" value="1"/>
</dbReference>
<protein>
    <submittedName>
        <fullName evidence="3">Succinate semialdehyde dehydrogenase NADP+ linked</fullName>
    </submittedName>
</protein>
<dbReference type="GO" id="GO:0009450">
    <property type="term" value="P:gamma-aminobutyric acid catabolic process"/>
    <property type="evidence" value="ECO:0007669"/>
    <property type="project" value="TreeGrafter"/>
</dbReference>
<reference evidence="3" key="1">
    <citation type="submission" date="2022-07" db="EMBL/GenBank/DDBJ databases">
        <title>Taxonomy of Aspergillus series Nigri: significant species reduction supported by multi-species coalescent approaches.</title>
        <authorList>
            <person name="Bian C."/>
            <person name="Kusuya Y."/>
            <person name="Sklenar F."/>
            <person name="D'hooge E."/>
            <person name="Yaguchi T."/>
            <person name="Takahashi H."/>
            <person name="Hubka V."/>
        </authorList>
    </citation>
    <scope>NUCLEOTIDE SEQUENCE</scope>
    <source>
        <strain evidence="3">CBS 733.88</strain>
    </source>
</reference>
<evidence type="ECO:0000259" key="2">
    <source>
        <dbReference type="Pfam" id="PF00171"/>
    </source>
</evidence>
<keyword evidence="1" id="KW-0560">Oxidoreductase</keyword>
<dbReference type="PANTHER" id="PTHR43353:SF5">
    <property type="entry name" value="SUCCINATE-SEMIALDEHYDE DEHYDROGENASE, MITOCHONDRIAL"/>
    <property type="match status" value="1"/>
</dbReference>
<evidence type="ECO:0000313" key="4">
    <source>
        <dbReference type="Proteomes" id="UP001143548"/>
    </source>
</evidence>
<dbReference type="GO" id="GO:0004777">
    <property type="term" value="F:succinate-semialdehyde dehydrogenase (NAD+) activity"/>
    <property type="evidence" value="ECO:0007669"/>
    <property type="project" value="TreeGrafter"/>
</dbReference>
<dbReference type="InterPro" id="IPR016162">
    <property type="entry name" value="Ald_DH_N"/>
</dbReference>
<dbReference type="InterPro" id="IPR050740">
    <property type="entry name" value="Aldehyde_DH_Superfamily"/>
</dbReference>
<evidence type="ECO:0000313" key="3">
    <source>
        <dbReference type="EMBL" id="GKZ20038.1"/>
    </source>
</evidence>
<accession>A0A9W5YL99</accession>
<dbReference type="InterPro" id="IPR016163">
    <property type="entry name" value="Ald_DH_C"/>
</dbReference>
<dbReference type="EMBL" id="BROQ01000025">
    <property type="protein sequence ID" value="GKZ20038.1"/>
    <property type="molecule type" value="Genomic_DNA"/>
</dbReference>
<dbReference type="InterPro" id="IPR016161">
    <property type="entry name" value="Ald_DH/histidinol_DH"/>
</dbReference>
<dbReference type="SUPFAM" id="SSF53720">
    <property type="entry name" value="ALDH-like"/>
    <property type="match status" value="1"/>
</dbReference>
<gene>
    <name evidence="3" type="ORF">AbraCBS73388_005214</name>
</gene>
<feature type="domain" description="Aldehyde dehydrogenase" evidence="2">
    <location>
        <begin position="25"/>
        <end position="86"/>
    </location>
</feature>
<organism evidence="3 4">
    <name type="scientific">Aspergillus brasiliensis</name>
    <dbReference type="NCBI Taxonomy" id="319629"/>
    <lineage>
        <taxon>Eukaryota</taxon>
        <taxon>Fungi</taxon>
        <taxon>Dikarya</taxon>
        <taxon>Ascomycota</taxon>
        <taxon>Pezizomycotina</taxon>
        <taxon>Eurotiomycetes</taxon>
        <taxon>Eurotiomycetidae</taxon>
        <taxon>Eurotiales</taxon>
        <taxon>Aspergillaceae</taxon>
        <taxon>Aspergillus</taxon>
        <taxon>Aspergillus subgen. Circumdati</taxon>
    </lineage>
</organism>
<proteinExistence type="predicted"/>
<dbReference type="AlphaFoldDB" id="A0A9W5YL99"/>
<dbReference type="Gene3D" id="3.40.309.10">
    <property type="entry name" value="Aldehyde Dehydrogenase, Chain A, domain 2"/>
    <property type="match status" value="1"/>
</dbReference>